<dbReference type="InterPro" id="IPR048631">
    <property type="entry name" value="SecD_1st"/>
</dbReference>
<gene>
    <name evidence="9 13" type="primary">secD</name>
    <name evidence="13" type="ORF">caldi_03610</name>
</gene>
<evidence type="ECO:0000259" key="10">
    <source>
        <dbReference type="Pfam" id="PF02355"/>
    </source>
</evidence>
<sequence length="416" mass="44406">MRVRSAAALLALLLLIGGAGYYFLRVKPLYNLMKQGLDIKGGVRLVLEGVDTPEAKVTRDAMQRAMDVIEYRVNKLGVSEPNIQLEGDRRIIVELADVPNVEQARQVIGKTALLKFVDPDGNTVLTGKDLVKAQVIQTGQGRTEFGVSLELSPEGTKKFADATTKFVGRQIAIYLDEDVISAPVVNEPIPSGRAQITGNFTAESAKQLADLLNGGALPVKLNIIENRTVSATLGRTALALSLRAGLIGLGLVAAYMVLFYRVPGLLADFALVLYLLLTLGVLYGIGAVLTLPGIAGIVLSLGMAVDANVLIFERVKDELRRGTGLRSAIDAGFKRAFSAILDSNVTTVVAAAVLYWLGTGPIRGFGLTLGLGVLISMFTAITFSRWLLKLAVGTGWFGPKTLFGAHGMTIQREVTA</sequence>
<dbReference type="Pfam" id="PF22599">
    <property type="entry name" value="SecDF_P1_head"/>
    <property type="match status" value="1"/>
</dbReference>
<evidence type="ECO:0000256" key="5">
    <source>
        <dbReference type="ARBA" id="ARBA00022927"/>
    </source>
</evidence>
<dbReference type="GO" id="GO:0065002">
    <property type="term" value="P:intracellular protein transmembrane transport"/>
    <property type="evidence" value="ECO:0007669"/>
    <property type="project" value="UniProtKB-UniRule"/>
</dbReference>
<comment type="function">
    <text evidence="9">Part of the Sec protein translocase complex. Interacts with the SecYEG preprotein conducting channel. SecDF uses the proton motive force (PMF) to complete protein translocation after the ATP-dependent function of SecA.</text>
</comment>
<feature type="domain" description="SecDF P1 head subdomain" evidence="12">
    <location>
        <begin position="122"/>
        <end position="219"/>
    </location>
</feature>
<keyword evidence="7 9" id="KW-0811">Translocation</keyword>
<comment type="caution">
    <text evidence="9">Lacks conserved residue(s) required for the propagation of feature annotation.</text>
</comment>
<protein>
    <recommendedName>
        <fullName evidence="9">Protein translocase subunit SecD</fullName>
    </recommendedName>
</protein>
<dbReference type="PANTHER" id="PTHR30081">
    <property type="entry name" value="PROTEIN-EXPORT MEMBRANE PROTEIN SEC"/>
    <property type="match status" value="1"/>
</dbReference>
<feature type="domain" description="Protein translocase subunit SecDF P1" evidence="11">
    <location>
        <begin position="62"/>
        <end position="120"/>
    </location>
</feature>
<evidence type="ECO:0000256" key="7">
    <source>
        <dbReference type="ARBA" id="ARBA00023010"/>
    </source>
</evidence>
<dbReference type="KEGG" id="cmic:caldi_03610"/>
<comment type="subunit">
    <text evidence="9">Forms a complex with SecF. Part of the essential Sec protein translocation apparatus which comprises SecA, SecYEG and auxiliary proteins SecDF. Other proteins may also be involved.</text>
</comment>
<dbReference type="InterPro" id="IPR054384">
    <property type="entry name" value="SecDF_P1_head"/>
</dbReference>
<dbReference type="RefSeq" id="WP_264843393.1">
    <property type="nucleotide sequence ID" value="NZ_AP025628.1"/>
</dbReference>
<dbReference type="Pfam" id="PF21760">
    <property type="entry name" value="SecD_1st"/>
    <property type="match status" value="1"/>
</dbReference>
<dbReference type="GO" id="GO:0043952">
    <property type="term" value="P:protein transport by the Sec complex"/>
    <property type="evidence" value="ECO:0007669"/>
    <property type="project" value="UniProtKB-UniRule"/>
</dbReference>
<dbReference type="FunFam" id="1.20.1640.10:FF:000004">
    <property type="entry name" value="Protein translocase subunit SecD"/>
    <property type="match status" value="1"/>
</dbReference>
<evidence type="ECO:0000256" key="2">
    <source>
        <dbReference type="ARBA" id="ARBA00022448"/>
    </source>
</evidence>
<dbReference type="InterPro" id="IPR055344">
    <property type="entry name" value="SecD_SecF_C_bact"/>
</dbReference>
<keyword evidence="8 9" id="KW-0472">Membrane</keyword>
<dbReference type="GO" id="GO:0015450">
    <property type="term" value="F:protein-transporting ATPase activity"/>
    <property type="evidence" value="ECO:0007669"/>
    <property type="project" value="InterPro"/>
</dbReference>
<evidence type="ECO:0000259" key="11">
    <source>
        <dbReference type="Pfam" id="PF21760"/>
    </source>
</evidence>
<evidence type="ECO:0000256" key="1">
    <source>
        <dbReference type="ARBA" id="ARBA00004651"/>
    </source>
</evidence>
<feature type="transmembrane region" description="Helical" evidence="9">
    <location>
        <begin position="336"/>
        <end position="358"/>
    </location>
</feature>
<dbReference type="HAMAP" id="MF_01463_B">
    <property type="entry name" value="SecD_B"/>
    <property type="match status" value="1"/>
</dbReference>
<dbReference type="EMBL" id="AP025628">
    <property type="protein sequence ID" value="BDG59271.1"/>
    <property type="molecule type" value="Genomic_DNA"/>
</dbReference>
<dbReference type="NCBIfam" id="TIGR00916">
    <property type="entry name" value="2A0604s01"/>
    <property type="match status" value="1"/>
</dbReference>
<dbReference type="AlphaFoldDB" id="A0AA35G6Q4"/>
<dbReference type="Pfam" id="PF02355">
    <property type="entry name" value="SecD_SecF_C"/>
    <property type="match status" value="1"/>
</dbReference>
<dbReference type="PANTHER" id="PTHR30081:SF1">
    <property type="entry name" value="PROTEIN TRANSLOCASE SUBUNIT SECD"/>
    <property type="match status" value="1"/>
</dbReference>
<dbReference type="Gene3D" id="1.20.1640.10">
    <property type="entry name" value="Multidrug efflux transporter AcrB transmembrane domain"/>
    <property type="match status" value="1"/>
</dbReference>
<evidence type="ECO:0000256" key="4">
    <source>
        <dbReference type="ARBA" id="ARBA00022692"/>
    </source>
</evidence>
<feature type="domain" description="Protein export membrane protein SecD/SecF C-terminal" evidence="10">
    <location>
        <begin position="221"/>
        <end position="385"/>
    </location>
</feature>
<evidence type="ECO:0000256" key="8">
    <source>
        <dbReference type="ARBA" id="ARBA00023136"/>
    </source>
</evidence>
<feature type="transmembrane region" description="Helical" evidence="9">
    <location>
        <begin position="364"/>
        <end position="388"/>
    </location>
</feature>
<dbReference type="GO" id="GO:0005886">
    <property type="term" value="C:plasma membrane"/>
    <property type="evidence" value="ECO:0007669"/>
    <property type="project" value="UniProtKB-SubCell"/>
</dbReference>
<dbReference type="InterPro" id="IPR022813">
    <property type="entry name" value="SecD/SecF_arch_bac"/>
</dbReference>
<evidence type="ECO:0000256" key="9">
    <source>
        <dbReference type="HAMAP-Rule" id="MF_01463"/>
    </source>
</evidence>
<feature type="transmembrane region" description="Helical" evidence="9">
    <location>
        <begin position="237"/>
        <end position="258"/>
    </location>
</feature>
<keyword evidence="14" id="KW-1185">Reference proteome</keyword>
<keyword evidence="2 9" id="KW-0813">Transport</keyword>
<proteinExistence type="inferred from homology"/>
<keyword evidence="5 9" id="KW-0653">Protein transport</keyword>
<dbReference type="SUPFAM" id="SSF82866">
    <property type="entry name" value="Multidrug efflux transporter AcrB transmembrane domain"/>
    <property type="match status" value="1"/>
</dbReference>
<feature type="transmembrane region" description="Helical" evidence="9">
    <location>
        <begin position="265"/>
        <end position="285"/>
    </location>
</feature>
<keyword evidence="3 9" id="KW-1003">Cell membrane</keyword>
<dbReference type="Proteomes" id="UP001163687">
    <property type="component" value="Chromosome"/>
</dbReference>
<evidence type="ECO:0000313" key="13">
    <source>
        <dbReference type="EMBL" id="BDG59271.1"/>
    </source>
</evidence>
<dbReference type="InterPro" id="IPR048634">
    <property type="entry name" value="SecD_SecF_C"/>
</dbReference>
<keyword evidence="6 9" id="KW-1133">Transmembrane helix</keyword>
<reference evidence="13" key="1">
    <citation type="submission" date="2022-03" db="EMBL/GenBank/DDBJ databases">
        <title>Complete genome sequence of Caldinitratiruptor microaerophilus.</title>
        <authorList>
            <person name="Mukaiyama R."/>
            <person name="Nishiyama T."/>
            <person name="Ueda K."/>
        </authorList>
    </citation>
    <scope>NUCLEOTIDE SEQUENCE</scope>
    <source>
        <strain evidence="13">JCM 16183</strain>
    </source>
</reference>
<comment type="subcellular location">
    <subcellularLocation>
        <location evidence="1 9">Cell membrane</location>
        <topology evidence="1 9">Multi-pass membrane protein</topology>
    </subcellularLocation>
</comment>
<organism evidence="13 14">
    <name type="scientific">Caldinitratiruptor microaerophilus</name>
    <dbReference type="NCBI Taxonomy" id="671077"/>
    <lineage>
        <taxon>Bacteria</taxon>
        <taxon>Bacillati</taxon>
        <taxon>Bacillota</taxon>
        <taxon>Clostridia</taxon>
        <taxon>Eubacteriales</taxon>
        <taxon>Symbiobacteriaceae</taxon>
        <taxon>Caldinitratiruptor</taxon>
    </lineage>
</organism>
<accession>A0AA35G6Q4</accession>
<dbReference type="Gene3D" id="3.30.70.3220">
    <property type="match status" value="1"/>
</dbReference>
<dbReference type="NCBIfam" id="TIGR01129">
    <property type="entry name" value="secD"/>
    <property type="match status" value="1"/>
</dbReference>
<evidence type="ECO:0000256" key="3">
    <source>
        <dbReference type="ARBA" id="ARBA00022475"/>
    </source>
</evidence>
<name>A0AA35G6Q4_9FIRM</name>
<dbReference type="InterPro" id="IPR005791">
    <property type="entry name" value="SecD"/>
</dbReference>
<keyword evidence="4 9" id="KW-0812">Transmembrane</keyword>
<evidence type="ECO:0000259" key="12">
    <source>
        <dbReference type="Pfam" id="PF22599"/>
    </source>
</evidence>
<dbReference type="GO" id="GO:0006605">
    <property type="term" value="P:protein targeting"/>
    <property type="evidence" value="ECO:0007669"/>
    <property type="project" value="UniProtKB-UniRule"/>
</dbReference>
<comment type="similarity">
    <text evidence="9">Belongs to the SecD/SecF family. SecD subfamily.</text>
</comment>
<evidence type="ECO:0000256" key="6">
    <source>
        <dbReference type="ARBA" id="ARBA00022989"/>
    </source>
</evidence>
<evidence type="ECO:0000313" key="14">
    <source>
        <dbReference type="Proteomes" id="UP001163687"/>
    </source>
</evidence>